<dbReference type="AlphaFoldDB" id="J9GF85"/>
<evidence type="ECO:0000313" key="1">
    <source>
        <dbReference type="EMBL" id="EJX00473.1"/>
    </source>
</evidence>
<protein>
    <submittedName>
        <fullName evidence="1">Uncharacterized protein</fullName>
    </submittedName>
</protein>
<name>J9GF85_9ZZZZ</name>
<reference evidence="1" key="1">
    <citation type="journal article" date="2012" name="PLoS ONE">
        <title>Gene sets for utilization of primary and secondary nutrition supplies in the distal gut of endangered iberian lynx.</title>
        <authorList>
            <person name="Alcaide M."/>
            <person name="Messina E."/>
            <person name="Richter M."/>
            <person name="Bargiela R."/>
            <person name="Peplies J."/>
            <person name="Huws S.A."/>
            <person name="Newbold C.J."/>
            <person name="Golyshin P.N."/>
            <person name="Simon M.A."/>
            <person name="Lopez G."/>
            <person name="Yakimov M.M."/>
            <person name="Ferrer M."/>
        </authorList>
    </citation>
    <scope>NUCLEOTIDE SEQUENCE</scope>
</reference>
<dbReference type="EMBL" id="AMCI01003357">
    <property type="protein sequence ID" value="EJX00473.1"/>
    <property type="molecule type" value="Genomic_DNA"/>
</dbReference>
<organism evidence="1">
    <name type="scientific">gut metagenome</name>
    <dbReference type="NCBI Taxonomy" id="749906"/>
    <lineage>
        <taxon>unclassified sequences</taxon>
        <taxon>metagenomes</taxon>
        <taxon>organismal metagenomes</taxon>
    </lineage>
</organism>
<gene>
    <name evidence="1" type="ORF">EVA_11420</name>
</gene>
<proteinExistence type="predicted"/>
<sequence>MAYVSTTLPSSNANVTLNIDSHLSSKKEGGKAEASAPSEYVFLIPRSPRHLSHTLS</sequence>
<comment type="caution">
    <text evidence="1">The sequence shown here is derived from an EMBL/GenBank/DDBJ whole genome shotgun (WGS) entry which is preliminary data.</text>
</comment>
<accession>J9GF85</accession>